<dbReference type="GO" id="GO:0006355">
    <property type="term" value="P:regulation of DNA-templated transcription"/>
    <property type="evidence" value="ECO:0007669"/>
    <property type="project" value="InterPro"/>
</dbReference>
<dbReference type="RefSeq" id="WP_016870112.1">
    <property type="nucleotide sequence ID" value="NZ_CAWNVR010000055.1"/>
</dbReference>
<dbReference type="EMBL" id="NRQW01000646">
    <property type="protein sequence ID" value="PLZ83487.1"/>
    <property type="molecule type" value="Genomic_DNA"/>
</dbReference>
<dbReference type="Proteomes" id="UP000235036">
    <property type="component" value="Unassembled WGS sequence"/>
</dbReference>
<proteinExistence type="predicted"/>
<comment type="caution">
    <text evidence="2">The sequence shown here is derived from an EMBL/GenBank/DDBJ whole genome shotgun (WGS) entry which is preliminary data.</text>
</comment>
<organism evidence="2 3">
    <name type="scientific">Fischerella muscicola CCMEE 5323</name>
    <dbReference type="NCBI Taxonomy" id="2019572"/>
    <lineage>
        <taxon>Bacteria</taxon>
        <taxon>Bacillati</taxon>
        <taxon>Cyanobacteriota</taxon>
        <taxon>Cyanophyceae</taxon>
        <taxon>Nostocales</taxon>
        <taxon>Hapalosiphonaceae</taxon>
        <taxon>Fischerella</taxon>
    </lineage>
</organism>
<keyword evidence="3" id="KW-1185">Reference proteome</keyword>
<gene>
    <name evidence="2" type="ORF">CEN44_26540</name>
</gene>
<evidence type="ECO:0000313" key="2">
    <source>
        <dbReference type="EMBL" id="PLZ83487.1"/>
    </source>
</evidence>
<sequence length="204" mass="24003">MITLTNISLNLKDNLKYQNWQQADFLKEVIESLQDGLLIISETGELIYANASAHHIFHQISQDNYHQHKLPQAIWQICELLLVSHNLFPDKLLILSDEISLDKLKLFRVRVKLLNLAKFKYHCFLVTIENRYESIRNLVNAEVTQYNLTQQREADIWSLYRASYSYKEIADHLYISINTVKKHMKNIHAKRQMFLESQFPTGGV</sequence>
<dbReference type="InterPro" id="IPR000792">
    <property type="entry name" value="Tscrpt_reg_LuxR_C"/>
</dbReference>
<dbReference type="GO" id="GO:0003677">
    <property type="term" value="F:DNA binding"/>
    <property type="evidence" value="ECO:0007669"/>
    <property type="project" value="InterPro"/>
</dbReference>
<dbReference type="InterPro" id="IPR000014">
    <property type="entry name" value="PAS"/>
</dbReference>
<dbReference type="Gene3D" id="1.10.10.10">
    <property type="entry name" value="Winged helix-like DNA-binding domain superfamily/Winged helix DNA-binding domain"/>
    <property type="match status" value="1"/>
</dbReference>
<protein>
    <submittedName>
        <fullName evidence="2">Helix-turn-helix transcriptional regulator</fullName>
    </submittedName>
</protein>
<accession>A0A2N6JVL1</accession>
<evidence type="ECO:0000313" key="3">
    <source>
        <dbReference type="Proteomes" id="UP000235036"/>
    </source>
</evidence>
<dbReference type="PROSITE" id="PS50112">
    <property type="entry name" value="PAS"/>
    <property type="match status" value="1"/>
</dbReference>
<evidence type="ECO:0000259" key="1">
    <source>
        <dbReference type="PROSITE" id="PS50112"/>
    </source>
</evidence>
<dbReference type="Pfam" id="PF00196">
    <property type="entry name" value="GerE"/>
    <property type="match status" value="1"/>
</dbReference>
<dbReference type="InterPro" id="IPR016032">
    <property type="entry name" value="Sig_transdc_resp-reg_C-effctor"/>
</dbReference>
<dbReference type="SUPFAM" id="SSF46894">
    <property type="entry name" value="C-terminal effector domain of the bipartite response regulators"/>
    <property type="match status" value="1"/>
</dbReference>
<reference evidence="2 3" key="1">
    <citation type="submission" date="2017-08" db="EMBL/GenBank/DDBJ databases">
        <title>Genomes of Fischerella (Mastigocladus) sp. strains.</title>
        <authorList>
            <person name="Miller S.R."/>
        </authorList>
    </citation>
    <scope>NUCLEOTIDE SEQUENCE [LARGE SCALE GENOMIC DNA]</scope>
    <source>
        <strain evidence="2 3">CCMEE 5323</strain>
    </source>
</reference>
<feature type="domain" description="PAS" evidence="1">
    <location>
        <begin position="22"/>
        <end position="57"/>
    </location>
</feature>
<name>A0A2N6JVL1_FISMU</name>
<dbReference type="AlphaFoldDB" id="A0A2N6JVL1"/>
<dbReference type="InterPro" id="IPR036388">
    <property type="entry name" value="WH-like_DNA-bd_sf"/>
</dbReference>